<reference evidence="9" key="1">
    <citation type="submission" date="2020-08" db="EMBL/GenBank/DDBJ databases">
        <title>Genome public.</title>
        <authorList>
            <person name="Liu C."/>
            <person name="Sun Q."/>
        </authorList>
    </citation>
    <scope>NUCLEOTIDE SEQUENCE</scope>
    <source>
        <strain evidence="9">NSJ-12</strain>
    </source>
</reference>
<dbReference type="PANTHER" id="PTHR11177">
    <property type="entry name" value="CHITINASE"/>
    <property type="match status" value="1"/>
</dbReference>
<evidence type="ECO:0000256" key="1">
    <source>
        <dbReference type="ARBA" id="ARBA00000822"/>
    </source>
</evidence>
<dbReference type="AlphaFoldDB" id="A0A926EIM6"/>
<dbReference type="SUPFAM" id="SSF54556">
    <property type="entry name" value="Chitinase insertion domain"/>
    <property type="match status" value="1"/>
</dbReference>
<dbReference type="InterPro" id="IPR017853">
    <property type="entry name" value="GH"/>
</dbReference>
<dbReference type="PROSITE" id="PS51910">
    <property type="entry name" value="GH18_2"/>
    <property type="match status" value="1"/>
</dbReference>
<keyword evidence="5 6" id="KW-0326">Glycosidase</keyword>
<keyword evidence="4" id="KW-0119">Carbohydrate metabolism</keyword>
<dbReference type="PANTHER" id="PTHR11177:SF317">
    <property type="entry name" value="CHITINASE 12-RELATED"/>
    <property type="match status" value="1"/>
</dbReference>
<comment type="similarity">
    <text evidence="7">Belongs to the glycosyl hydrolase 18 family.</text>
</comment>
<evidence type="ECO:0000313" key="10">
    <source>
        <dbReference type="Proteomes" id="UP000655830"/>
    </source>
</evidence>
<dbReference type="InterPro" id="IPR001579">
    <property type="entry name" value="Glyco_hydro_18_chit_AS"/>
</dbReference>
<evidence type="ECO:0000256" key="2">
    <source>
        <dbReference type="ARBA" id="ARBA00012729"/>
    </source>
</evidence>
<dbReference type="Pfam" id="PF00704">
    <property type="entry name" value="Glyco_hydro_18"/>
    <property type="match status" value="1"/>
</dbReference>
<dbReference type="EMBL" id="JACRSY010000005">
    <property type="protein sequence ID" value="MBC8578748.1"/>
    <property type="molecule type" value="Genomic_DNA"/>
</dbReference>
<keyword evidence="3 6" id="KW-0378">Hydrolase</keyword>
<comment type="caution">
    <text evidence="9">The sequence shown here is derived from an EMBL/GenBank/DDBJ whole genome shotgun (WGS) entry which is preliminary data.</text>
</comment>
<dbReference type="Gene3D" id="3.10.50.10">
    <property type="match status" value="1"/>
</dbReference>
<name>A0A926EIM6_9FIRM</name>
<dbReference type="SMART" id="SM00636">
    <property type="entry name" value="Glyco_18"/>
    <property type="match status" value="1"/>
</dbReference>
<dbReference type="GO" id="GO:0005975">
    <property type="term" value="P:carbohydrate metabolic process"/>
    <property type="evidence" value="ECO:0007669"/>
    <property type="project" value="InterPro"/>
</dbReference>
<sequence>MMRHKLIGYVNTADLVNVTDADAKNLDIINIAFGHVIDGNVTWNAATDATKDHMARIRNLNPEIKFVLSIGGWGAGGFSEAAYTEEGRKNFSKTAIDIVLEYGLDGLDLDWEYPSYTVAGIGGCKEDKQNFTALLKQIRDDLNKFEKYYMLTIAAGGGNFYLKGVEMDKVAEQLDYVQLMTYDLRGGFQTLTGHHTNLYAPEIDLFAASTEEAVRDFMAAGVPAEKLVIGVAFYSRMWKGVPNVDNGYLQMAETVGTYGPSYGDLAQNYINKNGFTRHWDDVCKAPYLFDGSTFISYDDEESISHKIKYMNEKGLLGVMYWEYGTDETHTLTGHMRKEIEKL</sequence>
<evidence type="ECO:0000256" key="6">
    <source>
        <dbReference type="RuleBase" id="RU000489"/>
    </source>
</evidence>
<proteinExistence type="inferred from homology"/>
<dbReference type="GO" id="GO:0008843">
    <property type="term" value="F:endochitinase activity"/>
    <property type="evidence" value="ECO:0007669"/>
    <property type="project" value="UniProtKB-EC"/>
</dbReference>
<evidence type="ECO:0000313" key="9">
    <source>
        <dbReference type="EMBL" id="MBC8578748.1"/>
    </source>
</evidence>
<keyword evidence="4" id="KW-0624">Polysaccharide degradation</keyword>
<organism evidence="9 10">
    <name type="scientific">Zhenhengia yiwuensis</name>
    <dbReference type="NCBI Taxonomy" id="2763666"/>
    <lineage>
        <taxon>Bacteria</taxon>
        <taxon>Bacillati</taxon>
        <taxon>Bacillota</taxon>
        <taxon>Clostridia</taxon>
        <taxon>Lachnospirales</taxon>
        <taxon>Lachnospiraceae</taxon>
        <taxon>Zhenhengia</taxon>
    </lineage>
</organism>
<dbReference type="CDD" id="cd06548">
    <property type="entry name" value="GH18_chitinase"/>
    <property type="match status" value="1"/>
</dbReference>
<feature type="domain" description="GH18" evidence="8">
    <location>
        <begin position="4"/>
        <end position="342"/>
    </location>
</feature>
<dbReference type="GO" id="GO:0008061">
    <property type="term" value="F:chitin binding"/>
    <property type="evidence" value="ECO:0007669"/>
    <property type="project" value="InterPro"/>
</dbReference>
<evidence type="ECO:0000256" key="5">
    <source>
        <dbReference type="ARBA" id="ARBA00023295"/>
    </source>
</evidence>
<dbReference type="InterPro" id="IPR029070">
    <property type="entry name" value="Chitinase_insertion_sf"/>
</dbReference>
<keyword evidence="10" id="KW-1185">Reference proteome</keyword>
<evidence type="ECO:0000256" key="7">
    <source>
        <dbReference type="RuleBase" id="RU004453"/>
    </source>
</evidence>
<evidence type="ECO:0000256" key="3">
    <source>
        <dbReference type="ARBA" id="ARBA00022801"/>
    </source>
</evidence>
<dbReference type="GO" id="GO:0006032">
    <property type="term" value="P:chitin catabolic process"/>
    <property type="evidence" value="ECO:0007669"/>
    <property type="project" value="UniProtKB-KW"/>
</dbReference>
<gene>
    <name evidence="9" type="ORF">H8718_04290</name>
</gene>
<dbReference type="PROSITE" id="PS01095">
    <property type="entry name" value="GH18_1"/>
    <property type="match status" value="1"/>
</dbReference>
<accession>A0A926EIM6</accession>
<dbReference type="InterPro" id="IPR001223">
    <property type="entry name" value="Glyco_hydro18_cat"/>
</dbReference>
<protein>
    <recommendedName>
        <fullName evidence="2">chitinase</fullName>
        <ecNumber evidence="2">3.2.1.14</ecNumber>
    </recommendedName>
</protein>
<dbReference type="Gene3D" id="3.20.20.80">
    <property type="entry name" value="Glycosidases"/>
    <property type="match status" value="1"/>
</dbReference>
<comment type="catalytic activity">
    <reaction evidence="1">
        <text>Random endo-hydrolysis of N-acetyl-beta-D-glucosaminide (1-&gt;4)-beta-linkages in chitin and chitodextrins.</text>
        <dbReference type="EC" id="3.2.1.14"/>
    </reaction>
</comment>
<evidence type="ECO:0000259" key="8">
    <source>
        <dbReference type="PROSITE" id="PS51910"/>
    </source>
</evidence>
<dbReference type="InterPro" id="IPR050314">
    <property type="entry name" value="Glycosyl_Hydrlase_18"/>
</dbReference>
<keyword evidence="4" id="KW-0146">Chitin degradation</keyword>
<dbReference type="InterPro" id="IPR011583">
    <property type="entry name" value="Chitinase_II/V-like_cat"/>
</dbReference>
<evidence type="ECO:0000256" key="4">
    <source>
        <dbReference type="ARBA" id="ARBA00023024"/>
    </source>
</evidence>
<dbReference type="EC" id="3.2.1.14" evidence="2"/>
<dbReference type="Proteomes" id="UP000655830">
    <property type="component" value="Unassembled WGS sequence"/>
</dbReference>
<dbReference type="RefSeq" id="WP_177670536.1">
    <property type="nucleotide sequence ID" value="NZ_JACRSY010000005.1"/>
</dbReference>
<dbReference type="SUPFAM" id="SSF51445">
    <property type="entry name" value="(Trans)glycosidases"/>
    <property type="match status" value="1"/>
</dbReference>